<dbReference type="InterPro" id="IPR001296">
    <property type="entry name" value="Glyco_trans_1"/>
</dbReference>
<evidence type="ECO:0000259" key="2">
    <source>
        <dbReference type="Pfam" id="PF13439"/>
    </source>
</evidence>
<organism evidence="3 4">
    <name type="scientific">Flavobacterium pisciphilum</name>
    <dbReference type="NCBI Taxonomy" id="2893755"/>
    <lineage>
        <taxon>Bacteria</taxon>
        <taxon>Pseudomonadati</taxon>
        <taxon>Bacteroidota</taxon>
        <taxon>Flavobacteriia</taxon>
        <taxon>Flavobacteriales</taxon>
        <taxon>Flavobacteriaceae</taxon>
        <taxon>Flavobacterium</taxon>
    </lineage>
</organism>
<dbReference type="EMBL" id="JAJJMO010000001">
    <property type="protein sequence ID" value="MCC9071683.1"/>
    <property type="molecule type" value="Genomic_DNA"/>
</dbReference>
<dbReference type="PANTHER" id="PTHR12526:SF630">
    <property type="entry name" value="GLYCOSYLTRANSFERASE"/>
    <property type="match status" value="1"/>
</dbReference>
<dbReference type="Pfam" id="PF00534">
    <property type="entry name" value="Glycos_transf_1"/>
    <property type="match status" value="1"/>
</dbReference>
<dbReference type="PANTHER" id="PTHR12526">
    <property type="entry name" value="GLYCOSYLTRANSFERASE"/>
    <property type="match status" value="1"/>
</dbReference>
<name>A0ABS8MSP9_9FLAO</name>
<accession>A0ABS8MSP9</accession>
<dbReference type="InterPro" id="IPR028098">
    <property type="entry name" value="Glyco_trans_4-like_N"/>
</dbReference>
<dbReference type="Proteomes" id="UP001430919">
    <property type="component" value="Unassembled WGS sequence"/>
</dbReference>
<evidence type="ECO:0000259" key="1">
    <source>
        <dbReference type="Pfam" id="PF00534"/>
    </source>
</evidence>
<feature type="domain" description="Glycosyltransferase subfamily 4-like N-terminal" evidence="2">
    <location>
        <begin position="13"/>
        <end position="113"/>
    </location>
</feature>
<dbReference type="SUPFAM" id="SSF53756">
    <property type="entry name" value="UDP-Glycosyltransferase/glycogen phosphorylase"/>
    <property type="match status" value="1"/>
</dbReference>
<evidence type="ECO:0000313" key="4">
    <source>
        <dbReference type="Proteomes" id="UP001430919"/>
    </source>
</evidence>
<comment type="caution">
    <text evidence="3">The sequence shown here is derived from an EMBL/GenBank/DDBJ whole genome shotgun (WGS) entry which is preliminary data.</text>
</comment>
<dbReference type="Pfam" id="PF13439">
    <property type="entry name" value="Glyco_transf_4"/>
    <property type="match status" value="1"/>
</dbReference>
<proteinExistence type="predicted"/>
<keyword evidence="4" id="KW-1185">Reference proteome</keyword>
<evidence type="ECO:0000313" key="3">
    <source>
        <dbReference type="EMBL" id="MCC9071683.1"/>
    </source>
</evidence>
<protein>
    <submittedName>
        <fullName evidence="3">Glycosyltransferase</fullName>
    </submittedName>
</protein>
<dbReference type="Gene3D" id="3.40.50.2000">
    <property type="entry name" value="Glycogen Phosphorylase B"/>
    <property type="match status" value="2"/>
</dbReference>
<gene>
    <name evidence="3" type="ORF">LNQ49_08840</name>
</gene>
<feature type="domain" description="Glycosyl transferase family 1" evidence="1">
    <location>
        <begin position="178"/>
        <end position="330"/>
    </location>
</feature>
<dbReference type="CDD" id="cd03811">
    <property type="entry name" value="GT4_GT28_WabH-like"/>
    <property type="match status" value="1"/>
</dbReference>
<sequence>MRVLQMIDSLEAGGAERMAVNFANALGKTIEFSGLVTTRKEGSLKRQINSNVSYLFINRKSVIDFKAIFKLRNFVRKNRVTIVHAHSSSFFIAVLLKFTLPKIKIIWHDHYGKRINETKNGNRSLILLSFFFSSIFVVNPLLEEWNKKNMLCTNIYFIPNFATFTNEVMKATFLNGVTGKRIVFLANLKDPKNHITVLNAFESLKLNDLGWSLHLIGKDYLDDYSNSIKAFIEKYNMNNDIHLYNSRNDIAHILSQATIGILASTDEGFPVTLLEYGLAALPVVSTNVGYCASVIKNNNTGLLFNPLNNTEIENQITKLISDIEFRNQLGVSLNKIILKNYTEDVVIQKIIFAYKIL</sequence>
<dbReference type="RefSeq" id="WP_229988355.1">
    <property type="nucleotide sequence ID" value="NZ_JAJJMO010000001.1"/>
</dbReference>
<reference evidence="3" key="1">
    <citation type="submission" date="2021-11" db="EMBL/GenBank/DDBJ databases">
        <title>Description of novel Flavobacterium species.</title>
        <authorList>
            <person name="Saticioglu I.B."/>
            <person name="Ay H."/>
            <person name="Altun S."/>
            <person name="Duman M."/>
        </authorList>
    </citation>
    <scope>NUCLEOTIDE SEQUENCE</scope>
    <source>
        <strain evidence="3">F-65</strain>
    </source>
</reference>